<dbReference type="AlphaFoldDB" id="A0A2U3P7G8"/>
<organism evidence="1 2">
    <name type="scientific">Mycobacterium numidiamassiliense</name>
    <dbReference type="NCBI Taxonomy" id="1841861"/>
    <lineage>
        <taxon>Bacteria</taxon>
        <taxon>Bacillati</taxon>
        <taxon>Actinomycetota</taxon>
        <taxon>Actinomycetes</taxon>
        <taxon>Mycobacteriales</taxon>
        <taxon>Mycobacteriaceae</taxon>
        <taxon>Mycobacterium</taxon>
    </lineage>
</organism>
<evidence type="ECO:0000313" key="2">
    <source>
        <dbReference type="Proteomes" id="UP000240424"/>
    </source>
</evidence>
<gene>
    <name evidence="1" type="ORF">MNAB215_1888</name>
</gene>
<protein>
    <submittedName>
        <fullName evidence="1">Mycobacterium numidiamassiliense ORFan</fullName>
    </submittedName>
</protein>
<dbReference type="STRING" id="1841861.GCA_900157365_00205"/>
<evidence type="ECO:0000313" key="1">
    <source>
        <dbReference type="EMBL" id="SPM39699.1"/>
    </source>
</evidence>
<feature type="non-terminal residue" evidence="1">
    <location>
        <position position="1"/>
    </location>
</feature>
<dbReference type="EMBL" id="FUEZ01000004">
    <property type="protein sequence ID" value="SPM39699.1"/>
    <property type="molecule type" value="Genomic_DNA"/>
</dbReference>
<dbReference type="Proteomes" id="UP000240424">
    <property type="component" value="Unassembled WGS sequence"/>
</dbReference>
<accession>A0A2U3P7G8</accession>
<sequence length="236" mass="25277">VGGWRSGTGGAVGGRCGAGAYTRPLYTSGAGDEKGRGGAGGGLQTVPQEFVALVHGLLSASRSTAACGRSHGTPLSGTRCLGAFQVPRKPRRRRRGAAASCGANRPWTIANLFRLRRWCTTAQGRYRVDRIFGCSPARCGAGKGLLQRIYAAASSQVRLAEVGMSAGFCHIVLRLVETWYTPTVQRRTDDSLLGSVSAWETAYRQDRRGLSPQPPGAVPSEPKRAAQKFWWRGRCI</sequence>
<keyword evidence="2" id="KW-1185">Reference proteome</keyword>
<name>A0A2U3P7G8_9MYCO</name>
<proteinExistence type="predicted"/>
<reference evidence="1 2" key="1">
    <citation type="submission" date="2017-01" db="EMBL/GenBank/DDBJ databases">
        <authorList>
            <consortium name="Urmite Genomes"/>
        </authorList>
    </citation>
    <scope>NUCLEOTIDE SEQUENCE [LARGE SCALE GENOMIC DNA]</scope>
    <source>
        <strain evidence="1 2">AB215</strain>
    </source>
</reference>